<dbReference type="PRINTS" id="PR00747">
    <property type="entry name" value="GLYHDRLASE47"/>
</dbReference>
<keyword evidence="7" id="KW-0326">Glycosidase</keyword>
<evidence type="ECO:0000313" key="8">
    <source>
        <dbReference type="EMBL" id="ETO14104.1"/>
    </source>
</evidence>
<dbReference type="GO" id="GO:0004571">
    <property type="term" value="F:mannosyl-oligosaccharide 1,2-alpha-mannosidase activity"/>
    <property type="evidence" value="ECO:0007669"/>
    <property type="project" value="InterPro"/>
</dbReference>
<feature type="disulfide bond" evidence="6">
    <location>
        <begin position="230"/>
        <end position="265"/>
    </location>
</feature>
<gene>
    <name evidence="8" type="ORF">RFI_23265</name>
</gene>
<evidence type="ECO:0000256" key="2">
    <source>
        <dbReference type="ARBA" id="ARBA00004922"/>
    </source>
</evidence>
<comment type="pathway">
    <text evidence="2">Protein modification; protein glycosylation.</text>
</comment>
<dbReference type="AlphaFoldDB" id="X6MJR3"/>
<sequence>GLNGLLGNATKWVKESLSFDKHQTVSFFETTIRCLGGLMSVYDLTGNDIFLHKAKDLARRLSAVFNSGNGMPLSEVNLASGSAHAAQWTGGSVLLAEVGTIQLEFKSCADRSKDPSLGEKAVRVFEKLDPKRGGPALPLRGQFPIYIDTNHIRYRNNHITWGAMGDSFYEYLLKYYIYEGKQDDALRVMYIEASEGMLHHLYRKHSASGLYYIAEWRSGQLDDKMDELACFTGGMLALGVIHQVLDNDVMVQRHTAAAEQLGETCYQMFARVH</sequence>
<evidence type="ECO:0000313" key="9">
    <source>
        <dbReference type="Proteomes" id="UP000023152"/>
    </source>
</evidence>
<dbReference type="SUPFAM" id="SSF48225">
    <property type="entry name" value="Seven-hairpin glycosidases"/>
    <property type="match status" value="1"/>
</dbReference>
<comment type="cofactor">
    <cofactor evidence="1">
        <name>Ca(2+)</name>
        <dbReference type="ChEBI" id="CHEBI:29108"/>
    </cofactor>
</comment>
<dbReference type="Gene3D" id="1.50.10.10">
    <property type="match status" value="1"/>
</dbReference>
<dbReference type="InterPro" id="IPR001382">
    <property type="entry name" value="Glyco_hydro_47"/>
</dbReference>
<feature type="non-terminal residue" evidence="8">
    <location>
        <position position="1"/>
    </location>
</feature>
<accession>X6MJR3</accession>
<dbReference type="InterPro" id="IPR050749">
    <property type="entry name" value="Glycosyl_Hydrolase_47"/>
</dbReference>
<reference evidence="8 9" key="1">
    <citation type="journal article" date="2013" name="Curr. Biol.">
        <title>The Genome of the Foraminiferan Reticulomyxa filosa.</title>
        <authorList>
            <person name="Glockner G."/>
            <person name="Hulsmann N."/>
            <person name="Schleicher M."/>
            <person name="Noegel A.A."/>
            <person name="Eichinger L."/>
            <person name="Gallinger C."/>
            <person name="Pawlowski J."/>
            <person name="Sierra R."/>
            <person name="Euteneuer U."/>
            <person name="Pillet L."/>
            <person name="Moustafa A."/>
            <person name="Platzer M."/>
            <person name="Groth M."/>
            <person name="Szafranski K."/>
            <person name="Schliwa M."/>
        </authorList>
    </citation>
    <scope>NUCLEOTIDE SEQUENCE [LARGE SCALE GENOMIC DNA]</scope>
</reference>
<protein>
    <recommendedName>
        <fullName evidence="7">alpha-1,2-Mannosidase</fullName>
        <ecNumber evidence="7">3.2.1.-</ecNumber>
    </recommendedName>
</protein>
<evidence type="ECO:0000256" key="7">
    <source>
        <dbReference type="RuleBase" id="RU361193"/>
    </source>
</evidence>
<name>X6MJR3_RETFI</name>
<dbReference type="Pfam" id="PF01532">
    <property type="entry name" value="Glyco_hydro_47"/>
    <property type="match status" value="1"/>
</dbReference>
<dbReference type="GO" id="GO:0005509">
    <property type="term" value="F:calcium ion binding"/>
    <property type="evidence" value="ECO:0007669"/>
    <property type="project" value="InterPro"/>
</dbReference>
<comment type="caution">
    <text evidence="8">The sequence shown here is derived from an EMBL/GenBank/DDBJ whole genome shotgun (WGS) entry which is preliminary data.</text>
</comment>
<dbReference type="EC" id="3.2.1.-" evidence="7"/>
<dbReference type="GO" id="GO:0000139">
    <property type="term" value="C:Golgi membrane"/>
    <property type="evidence" value="ECO:0007669"/>
    <property type="project" value="TreeGrafter"/>
</dbReference>
<keyword evidence="4 7" id="KW-0378">Hydrolase</keyword>
<dbReference type="GO" id="GO:0005975">
    <property type="term" value="P:carbohydrate metabolic process"/>
    <property type="evidence" value="ECO:0007669"/>
    <property type="project" value="InterPro"/>
</dbReference>
<organism evidence="8 9">
    <name type="scientific">Reticulomyxa filosa</name>
    <dbReference type="NCBI Taxonomy" id="46433"/>
    <lineage>
        <taxon>Eukaryota</taxon>
        <taxon>Sar</taxon>
        <taxon>Rhizaria</taxon>
        <taxon>Retaria</taxon>
        <taxon>Foraminifera</taxon>
        <taxon>Monothalamids</taxon>
        <taxon>Reticulomyxidae</taxon>
        <taxon>Reticulomyxa</taxon>
    </lineage>
</organism>
<evidence type="ECO:0000256" key="4">
    <source>
        <dbReference type="ARBA" id="ARBA00022801"/>
    </source>
</evidence>
<dbReference type="InterPro" id="IPR012341">
    <property type="entry name" value="6hp_glycosidase-like_sf"/>
</dbReference>
<dbReference type="GO" id="GO:0005783">
    <property type="term" value="C:endoplasmic reticulum"/>
    <property type="evidence" value="ECO:0007669"/>
    <property type="project" value="TreeGrafter"/>
</dbReference>
<evidence type="ECO:0000256" key="1">
    <source>
        <dbReference type="ARBA" id="ARBA00001913"/>
    </source>
</evidence>
<dbReference type="PANTHER" id="PTHR11742:SF6">
    <property type="entry name" value="MANNOSYL-OLIGOSACCHARIDE ALPHA-1,2-MANNOSIDASE IA-RELATED"/>
    <property type="match status" value="1"/>
</dbReference>
<evidence type="ECO:0000256" key="6">
    <source>
        <dbReference type="PIRSR" id="PIRSR601382-3"/>
    </source>
</evidence>
<dbReference type="InterPro" id="IPR036026">
    <property type="entry name" value="Seven-hairpin_glycosidases"/>
</dbReference>
<comment type="similarity">
    <text evidence="3 7">Belongs to the glycosyl hydrolase 47 family.</text>
</comment>
<evidence type="ECO:0000256" key="5">
    <source>
        <dbReference type="ARBA" id="ARBA00023157"/>
    </source>
</evidence>
<evidence type="ECO:0000256" key="3">
    <source>
        <dbReference type="ARBA" id="ARBA00007658"/>
    </source>
</evidence>
<dbReference type="PANTHER" id="PTHR11742">
    <property type="entry name" value="MANNOSYL-OLIGOSACCHARIDE ALPHA-1,2-MANNOSIDASE-RELATED"/>
    <property type="match status" value="1"/>
</dbReference>
<proteinExistence type="inferred from homology"/>
<keyword evidence="5 6" id="KW-1015">Disulfide bond</keyword>
<keyword evidence="9" id="KW-1185">Reference proteome</keyword>
<dbReference type="OMA" id="EXVRNIR"/>
<dbReference type="EMBL" id="ASPP01020211">
    <property type="protein sequence ID" value="ETO14104.1"/>
    <property type="molecule type" value="Genomic_DNA"/>
</dbReference>
<dbReference type="Proteomes" id="UP000023152">
    <property type="component" value="Unassembled WGS sequence"/>
</dbReference>
<dbReference type="OrthoDB" id="8118055at2759"/>